<evidence type="ECO:0000313" key="3">
    <source>
        <dbReference type="Proteomes" id="UP000256964"/>
    </source>
</evidence>
<protein>
    <submittedName>
        <fullName evidence="2">Uncharacterized protein</fullName>
    </submittedName>
</protein>
<keyword evidence="3" id="KW-1185">Reference proteome</keyword>
<proteinExistence type="predicted"/>
<evidence type="ECO:0000313" key="2">
    <source>
        <dbReference type="EMBL" id="RDX54327.1"/>
    </source>
</evidence>
<dbReference type="AlphaFoldDB" id="A0A371DP56"/>
<dbReference type="EMBL" id="KZ857385">
    <property type="protein sequence ID" value="RDX54327.1"/>
    <property type="molecule type" value="Genomic_DNA"/>
</dbReference>
<keyword evidence="1" id="KW-0472">Membrane</keyword>
<feature type="transmembrane region" description="Helical" evidence="1">
    <location>
        <begin position="116"/>
        <end position="135"/>
    </location>
</feature>
<reference evidence="2 3" key="1">
    <citation type="journal article" date="2018" name="Biotechnol. Biofuels">
        <title>Integrative visual omics of the white-rot fungus Polyporus brumalis exposes the biotechnological potential of its oxidative enzymes for delignifying raw plant biomass.</title>
        <authorList>
            <person name="Miyauchi S."/>
            <person name="Rancon A."/>
            <person name="Drula E."/>
            <person name="Hage H."/>
            <person name="Chaduli D."/>
            <person name="Favel A."/>
            <person name="Grisel S."/>
            <person name="Henrissat B."/>
            <person name="Herpoel-Gimbert I."/>
            <person name="Ruiz-Duenas F.J."/>
            <person name="Chevret D."/>
            <person name="Hainaut M."/>
            <person name="Lin J."/>
            <person name="Wang M."/>
            <person name="Pangilinan J."/>
            <person name="Lipzen A."/>
            <person name="Lesage-Meessen L."/>
            <person name="Navarro D."/>
            <person name="Riley R."/>
            <person name="Grigoriev I.V."/>
            <person name="Zhou S."/>
            <person name="Raouche S."/>
            <person name="Rosso M.N."/>
        </authorList>
    </citation>
    <scope>NUCLEOTIDE SEQUENCE [LARGE SCALE GENOMIC DNA]</scope>
    <source>
        <strain evidence="2 3">BRFM 1820</strain>
    </source>
</reference>
<name>A0A371DP56_9APHY</name>
<organism evidence="2 3">
    <name type="scientific">Lentinus brumalis</name>
    <dbReference type="NCBI Taxonomy" id="2498619"/>
    <lineage>
        <taxon>Eukaryota</taxon>
        <taxon>Fungi</taxon>
        <taxon>Dikarya</taxon>
        <taxon>Basidiomycota</taxon>
        <taxon>Agaricomycotina</taxon>
        <taxon>Agaricomycetes</taxon>
        <taxon>Polyporales</taxon>
        <taxon>Polyporaceae</taxon>
        <taxon>Lentinus</taxon>
    </lineage>
</organism>
<gene>
    <name evidence="2" type="ORF">OH76DRAFT_1083479</name>
</gene>
<keyword evidence="1" id="KW-0812">Transmembrane</keyword>
<dbReference type="Proteomes" id="UP000256964">
    <property type="component" value="Unassembled WGS sequence"/>
</dbReference>
<evidence type="ECO:0000256" key="1">
    <source>
        <dbReference type="SAM" id="Phobius"/>
    </source>
</evidence>
<accession>A0A371DP56</accession>
<sequence length="198" mass="22049">MNPPTRRPRRLGRTHTHIMSWIPIPMTPHRVMPFTLAHAFSCTPYFLYSAKSPSLSPSFPSRRIVPWLIVCSRTFPACVYYCHLYFFSGPRGHAILIALAASNTIGFRGIDCLSMAMALLCIPFLGLLYIVSLPLRHQYSVVFLVCLDRGAVAAASNVEGSGGFDLISISPVPGYVYFTRNHTPPLTHITHLFSRPSV</sequence>
<keyword evidence="1" id="KW-1133">Transmembrane helix</keyword>